<name>A0A976M7X2_THEOR</name>
<evidence type="ECO:0000256" key="2">
    <source>
        <dbReference type="SAM" id="Phobius"/>
    </source>
</evidence>
<gene>
    <name evidence="3" type="ORF">MACJ_002616</name>
</gene>
<dbReference type="Proteomes" id="UP000244803">
    <property type="component" value="Chromosome 4"/>
</dbReference>
<dbReference type="AlphaFoldDB" id="A0A976M7X2"/>
<feature type="compositionally biased region" description="Basic and acidic residues" evidence="1">
    <location>
        <begin position="78"/>
        <end position="108"/>
    </location>
</feature>
<keyword evidence="2" id="KW-0812">Transmembrane</keyword>
<feature type="region of interest" description="Disordered" evidence="1">
    <location>
        <begin position="62"/>
        <end position="108"/>
    </location>
</feature>
<evidence type="ECO:0000313" key="3">
    <source>
        <dbReference type="EMBL" id="UKJ89366.1"/>
    </source>
</evidence>
<keyword evidence="2" id="KW-1133">Transmembrane helix</keyword>
<evidence type="ECO:0000313" key="4">
    <source>
        <dbReference type="Proteomes" id="UP000244803"/>
    </source>
</evidence>
<protein>
    <submittedName>
        <fullName evidence="3">Uncharacterized protein</fullName>
    </submittedName>
</protein>
<evidence type="ECO:0000256" key="1">
    <source>
        <dbReference type="SAM" id="MobiDB-lite"/>
    </source>
</evidence>
<organism evidence="3 4">
    <name type="scientific">Theileria orientalis</name>
    <dbReference type="NCBI Taxonomy" id="68886"/>
    <lineage>
        <taxon>Eukaryota</taxon>
        <taxon>Sar</taxon>
        <taxon>Alveolata</taxon>
        <taxon>Apicomplexa</taxon>
        <taxon>Aconoidasida</taxon>
        <taxon>Piroplasmida</taxon>
        <taxon>Theileriidae</taxon>
        <taxon>Theileria</taxon>
    </lineage>
</organism>
<sequence>MKVYNYIKVIILSNVSNIYSDPNLKKRDNAVEDLDLTKDAEKDEKVEPIGAQNECKMLVNVSKNDKPSNKTCGGSEFDADRKPNITTKCDEKPDISEENRRPDNDCDQDKREIAVDVTVIPDETVSVNPNEEVKEVDEDPPVEEIGVKYVAEVEEDENSFSAYAITMIFIVSFSIAILF</sequence>
<dbReference type="EMBL" id="CP056067">
    <property type="protein sequence ID" value="UKJ89366.1"/>
    <property type="molecule type" value="Genomic_DNA"/>
</dbReference>
<feature type="transmembrane region" description="Helical" evidence="2">
    <location>
        <begin position="160"/>
        <end position="178"/>
    </location>
</feature>
<reference evidence="3" key="1">
    <citation type="submission" date="2022-07" db="EMBL/GenBank/DDBJ databases">
        <title>Evaluation of T. orientalis genome assembly methods using nanopore sequencing and analysis of variation between genomes.</title>
        <authorList>
            <person name="Yam J."/>
            <person name="Micallef M.L."/>
            <person name="Liu M."/>
            <person name="Djordjevic S.P."/>
            <person name="Bogema D.R."/>
            <person name="Jenkins C."/>
        </authorList>
    </citation>
    <scope>NUCLEOTIDE SEQUENCE</scope>
    <source>
        <strain evidence="3">Fish Creek</strain>
    </source>
</reference>
<keyword evidence="2" id="KW-0472">Membrane</keyword>
<accession>A0A976M7X2</accession>
<proteinExistence type="predicted"/>